<dbReference type="InterPro" id="IPR012967">
    <property type="entry name" value="COMT_dimerisation"/>
</dbReference>
<proteinExistence type="predicted"/>
<dbReference type="OrthoDB" id="7418600at2"/>
<dbReference type="KEGG" id="ngf:FRF71_09135"/>
<feature type="domain" description="O-methyltransferase C-terminal" evidence="5">
    <location>
        <begin position="148"/>
        <end position="352"/>
    </location>
</feature>
<dbReference type="SUPFAM" id="SSF46785">
    <property type="entry name" value="Winged helix' DNA-binding domain"/>
    <property type="match status" value="1"/>
</dbReference>
<dbReference type="InterPro" id="IPR016461">
    <property type="entry name" value="COMT-like"/>
</dbReference>
<accession>A0A5B8S5H7</accession>
<dbReference type="Proteomes" id="UP000321172">
    <property type="component" value="Chromosome"/>
</dbReference>
<sequence>MEPFAPGKSLPLAVELKRRWIALRNRVIGSQRFQQLAARSPLLRPVARRRSAMLFDLVAGFVYSQVLQAVVEAGLLEQLGDDPASTAELAQTGQLGLPAMERLLRAAAALGLVEALGEAGWMLGEQGAALRANAGAQAMIRHHRLLYADLAEPLALLRDDRAKPTALSSFWAYGTQGVDAGEYSALMAQSQEMVADQVLASGVFDRCEALLDVGGGRAVFAGKVRESYPGLRLGVFDLPEVVAQIGTDAAGQALARHPGDFFKDSLPAGYQWISLVRILHDHDDDRALALLRAIRAALPPEGHLLVAEPMAGVRGGERMGDAYFGLYLWAMRSGRPRRPDEIGALLRQAGFSGWRSVPTGLPVVTSLIVANT</sequence>
<evidence type="ECO:0000256" key="2">
    <source>
        <dbReference type="ARBA" id="ARBA00022679"/>
    </source>
</evidence>
<dbReference type="Pfam" id="PF08100">
    <property type="entry name" value="Dimerisation"/>
    <property type="match status" value="1"/>
</dbReference>
<keyword evidence="1 7" id="KW-0489">Methyltransferase</keyword>
<evidence type="ECO:0000256" key="4">
    <source>
        <dbReference type="PIRSR" id="PIRSR005739-1"/>
    </source>
</evidence>
<dbReference type="SUPFAM" id="SSF53335">
    <property type="entry name" value="S-adenosyl-L-methionine-dependent methyltransferases"/>
    <property type="match status" value="1"/>
</dbReference>
<evidence type="ECO:0000256" key="1">
    <source>
        <dbReference type="ARBA" id="ARBA00022603"/>
    </source>
</evidence>
<dbReference type="PIRSF" id="PIRSF005739">
    <property type="entry name" value="O-mtase"/>
    <property type="match status" value="1"/>
</dbReference>
<dbReference type="PANTHER" id="PTHR43712:SF2">
    <property type="entry name" value="O-METHYLTRANSFERASE CICE"/>
    <property type="match status" value="1"/>
</dbReference>
<evidence type="ECO:0000313" key="7">
    <source>
        <dbReference type="EMBL" id="QEA16282.1"/>
    </source>
</evidence>
<feature type="active site" description="Proton acceptor" evidence="4">
    <location>
        <position position="280"/>
    </location>
</feature>
<dbReference type="Gene3D" id="3.40.50.150">
    <property type="entry name" value="Vaccinia Virus protein VP39"/>
    <property type="match status" value="1"/>
</dbReference>
<dbReference type="AlphaFoldDB" id="A0A5B8S5H7"/>
<dbReference type="InterPro" id="IPR036390">
    <property type="entry name" value="WH_DNA-bd_sf"/>
</dbReference>
<evidence type="ECO:0000259" key="5">
    <source>
        <dbReference type="Pfam" id="PF00891"/>
    </source>
</evidence>
<protein>
    <submittedName>
        <fullName evidence="7">Methyltransferase</fullName>
    </submittedName>
</protein>
<dbReference type="GO" id="GO:0032259">
    <property type="term" value="P:methylation"/>
    <property type="evidence" value="ECO:0007669"/>
    <property type="project" value="UniProtKB-KW"/>
</dbReference>
<dbReference type="PANTHER" id="PTHR43712">
    <property type="entry name" value="PUTATIVE (AFU_ORTHOLOGUE AFUA_4G14580)-RELATED"/>
    <property type="match status" value="1"/>
</dbReference>
<feature type="domain" description="O-methyltransferase dimerisation" evidence="6">
    <location>
        <begin position="56"/>
        <end position="115"/>
    </location>
</feature>
<dbReference type="GO" id="GO:0008171">
    <property type="term" value="F:O-methyltransferase activity"/>
    <property type="evidence" value="ECO:0007669"/>
    <property type="project" value="InterPro"/>
</dbReference>
<dbReference type="RefSeq" id="WP_147090363.1">
    <property type="nucleotide sequence ID" value="NZ_BAABJD010000006.1"/>
</dbReference>
<dbReference type="EMBL" id="CP042345">
    <property type="protein sequence ID" value="QEA16282.1"/>
    <property type="molecule type" value="Genomic_DNA"/>
</dbReference>
<dbReference type="Pfam" id="PF00891">
    <property type="entry name" value="Methyltransf_2"/>
    <property type="match status" value="1"/>
</dbReference>
<dbReference type="PROSITE" id="PS51683">
    <property type="entry name" value="SAM_OMT_II"/>
    <property type="match status" value="1"/>
</dbReference>
<evidence type="ECO:0000256" key="3">
    <source>
        <dbReference type="ARBA" id="ARBA00022691"/>
    </source>
</evidence>
<keyword evidence="8" id="KW-1185">Reference proteome</keyword>
<evidence type="ECO:0000259" key="6">
    <source>
        <dbReference type="Pfam" id="PF08100"/>
    </source>
</evidence>
<keyword evidence="3" id="KW-0949">S-adenosyl-L-methionine</keyword>
<dbReference type="Gene3D" id="1.10.10.10">
    <property type="entry name" value="Winged helix-like DNA-binding domain superfamily/Winged helix DNA-binding domain"/>
    <property type="match status" value="1"/>
</dbReference>
<dbReference type="InterPro" id="IPR001077">
    <property type="entry name" value="COMT_C"/>
</dbReference>
<keyword evidence="2 7" id="KW-0808">Transferase</keyword>
<dbReference type="InterPro" id="IPR036388">
    <property type="entry name" value="WH-like_DNA-bd_sf"/>
</dbReference>
<name>A0A5B8S5H7_9SPHN</name>
<dbReference type="Gene3D" id="1.10.287.1350">
    <property type="match status" value="1"/>
</dbReference>
<gene>
    <name evidence="7" type="ORF">FRF71_09135</name>
</gene>
<dbReference type="GO" id="GO:0046983">
    <property type="term" value="F:protein dimerization activity"/>
    <property type="evidence" value="ECO:0007669"/>
    <property type="project" value="InterPro"/>
</dbReference>
<reference evidence="7 8" key="1">
    <citation type="journal article" date="2013" name="J. Microbiol. Biotechnol.">
        <title>Novosphingobium ginsenosidimutans sp. nov., with the ability to convert ginsenoside.</title>
        <authorList>
            <person name="Kim J.K."/>
            <person name="He D."/>
            <person name="Liu Q.M."/>
            <person name="Park H.Y."/>
            <person name="Jung M.S."/>
            <person name="Yoon M.H."/>
            <person name="Kim S.C."/>
            <person name="Im W.T."/>
        </authorList>
    </citation>
    <scope>NUCLEOTIDE SEQUENCE [LARGE SCALE GENOMIC DNA]</scope>
    <source>
        <strain evidence="7 8">FW-6</strain>
    </source>
</reference>
<dbReference type="InterPro" id="IPR029063">
    <property type="entry name" value="SAM-dependent_MTases_sf"/>
</dbReference>
<evidence type="ECO:0000313" key="8">
    <source>
        <dbReference type="Proteomes" id="UP000321172"/>
    </source>
</evidence>
<organism evidence="7 8">
    <name type="scientific">Novosphingobium ginsenosidimutans</name>
    <dbReference type="NCBI Taxonomy" id="1176536"/>
    <lineage>
        <taxon>Bacteria</taxon>
        <taxon>Pseudomonadati</taxon>
        <taxon>Pseudomonadota</taxon>
        <taxon>Alphaproteobacteria</taxon>
        <taxon>Sphingomonadales</taxon>
        <taxon>Sphingomonadaceae</taxon>
        <taxon>Novosphingobium</taxon>
    </lineage>
</organism>